<evidence type="ECO:0000313" key="2">
    <source>
        <dbReference type="EMBL" id="MFC3126753.1"/>
    </source>
</evidence>
<dbReference type="RefSeq" id="WP_379598303.1">
    <property type="nucleotide sequence ID" value="NZ_JBHRTN010000018.1"/>
</dbReference>
<dbReference type="InterPro" id="IPR019253">
    <property type="entry name" value="DUF2244_TM"/>
</dbReference>
<comment type="caution">
    <text evidence="2">The sequence shown here is derived from an EMBL/GenBank/DDBJ whole genome shotgun (WGS) entry which is preliminary data.</text>
</comment>
<dbReference type="EMBL" id="JBHRTN010000018">
    <property type="protein sequence ID" value="MFC3126753.1"/>
    <property type="molecule type" value="Genomic_DNA"/>
</dbReference>
<reference evidence="3" key="1">
    <citation type="journal article" date="2019" name="Int. J. Syst. Evol. Microbiol.">
        <title>The Global Catalogue of Microorganisms (GCM) 10K type strain sequencing project: providing services to taxonomists for standard genome sequencing and annotation.</title>
        <authorList>
            <consortium name="The Broad Institute Genomics Platform"/>
            <consortium name="The Broad Institute Genome Sequencing Center for Infectious Disease"/>
            <person name="Wu L."/>
            <person name="Ma J."/>
        </authorList>
    </citation>
    <scope>NUCLEOTIDE SEQUENCE [LARGE SCALE GENOMIC DNA]</scope>
    <source>
        <strain evidence="3">KCTC 52094</strain>
    </source>
</reference>
<keyword evidence="3" id="KW-1185">Reference proteome</keyword>
<sequence>MAEPPLFEAVSTPHRSLHPFGFLVLAVLCLGWALIGGVVFLVVGAWPVVPFLGGEALLVLGAVLLHHRWSGRAREVISIRSGLLRVRRDRGRGKAFEATLDPYWARVERDDQRGLALVQRGRRVEIGRFLSEQEQADLAAALEAVLAAYRQPVFDNPQLREKG</sequence>
<dbReference type="PIRSF" id="PIRSF032162">
    <property type="entry name" value="UCP032162_imp"/>
    <property type="match status" value="1"/>
</dbReference>
<protein>
    <submittedName>
        <fullName evidence="2">DUF2244 domain-containing protein</fullName>
    </submittedName>
</protein>
<keyword evidence="1" id="KW-0472">Membrane</keyword>
<name>A0ABV7G231_9PROT</name>
<accession>A0ABV7G231</accession>
<proteinExistence type="predicted"/>
<dbReference type="Pfam" id="PF10003">
    <property type="entry name" value="DUF2244"/>
    <property type="match status" value="1"/>
</dbReference>
<dbReference type="Proteomes" id="UP001595593">
    <property type="component" value="Unassembled WGS sequence"/>
</dbReference>
<keyword evidence="1" id="KW-0812">Transmembrane</keyword>
<evidence type="ECO:0000313" key="3">
    <source>
        <dbReference type="Proteomes" id="UP001595593"/>
    </source>
</evidence>
<feature type="transmembrane region" description="Helical" evidence="1">
    <location>
        <begin position="20"/>
        <end position="42"/>
    </location>
</feature>
<keyword evidence="1" id="KW-1133">Transmembrane helix</keyword>
<feature type="transmembrane region" description="Helical" evidence="1">
    <location>
        <begin position="48"/>
        <end position="65"/>
    </location>
</feature>
<organism evidence="2 3">
    <name type="scientific">Teichococcus globiformis</name>
    <dbReference type="NCBI Taxonomy" id="2307229"/>
    <lineage>
        <taxon>Bacteria</taxon>
        <taxon>Pseudomonadati</taxon>
        <taxon>Pseudomonadota</taxon>
        <taxon>Alphaproteobacteria</taxon>
        <taxon>Acetobacterales</taxon>
        <taxon>Roseomonadaceae</taxon>
        <taxon>Roseomonas</taxon>
    </lineage>
</organism>
<gene>
    <name evidence="2" type="ORF">ACFOD4_16940</name>
</gene>
<evidence type="ECO:0000256" key="1">
    <source>
        <dbReference type="SAM" id="Phobius"/>
    </source>
</evidence>
<dbReference type="InterPro" id="IPR016990">
    <property type="entry name" value="UCP032162_TM"/>
</dbReference>